<feature type="signal peptide" evidence="1">
    <location>
        <begin position="1"/>
        <end position="18"/>
    </location>
</feature>
<organism evidence="2 3">
    <name type="scientific">Venturia effusa</name>
    <dbReference type="NCBI Taxonomy" id="50376"/>
    <lineage>
        <taxon>Eukaryota</taxon>
        <taxon>Fungi</taxon>
        <taxon>Dikarya</taxon>
        <taxon>Ascomycota</taxon>
        <taxon>Pezizomycotina</taxon>
        <taxon>Dothideomycetes</taxon>
        <taxon>Pleosporomycetidae</taxon>
        <taxon>Venturiales</taxon>
        <taxon>Venturiaceae</taxon>
        <taxon>Venturia</taxon>
    </lineage>
</organism>
<gene>
    <name evidence="2" type="ORF">FKW77_003436</name>
</gene>
<evidence type="ECO:0008006" key="4">
    <source>
        <dbReference type="Google" id="ProtNLM"/>
    </source>
</evidence>
<evidence type="ECO:0000313" key="2">
    <source>
        <dbReference type="EMBL" id="QDS78062.1"/>
    </source>
</evidence>
<sequence length="71" mass="7482">MTASILTTLFLLITSISAAGLPIVGRAASLAERKDCNDDTCAEICENRRYDTGKCAANGDCNCERGGYYGG</sequence>
<protein>
    <recommendedName>
        <fullName evidence="4">Invertebrate defensins family profile domain-containing protein</fullName>
    </recommendedName>
</protein>
<reference evidence="2 3" key="1">
    <citation type="submission" date="2019-07" db="EMBL/GenBank/DDBJ databases">
        <title>Finished genome of Venturia effusa.</title>
        <authorList>
            <person name="Young C.A."/>
            <person name="Cox M.P."/>
            <person name="Ganley A.R.D."/>
            <person name="David W.J."/>
        </authorList>
    </citation>
    <scope>NUCLEOTIDE SEQUENCE [LARGE SCALE GENOMIC DNA]</scope>
    <source>
        <strain evidence="3">albino</strain>
    </source>
</reference>
<evidence type="ECO:0000256" key="1">
    <source>
        <dbReference type="SAM" id="SignalP"/>
    </source>
</evidence>
<dbReference type="EMBL" id="CP042203">
    <property type="protein sequence ID" value="QDS78062.1"/>
    <property type="molecule type" value="Genomic_DNA"/>
</dbReference>
<dbReference type="AlphaFoldDB" id="A0A517LQZ1"/>
<keyword evidence="1" id="KW-0732">Signal</keyword>
<dbReference type="Proteomes" id="UP000316270">
    <property type="component" value="Chromosome 19"/>
</dbReference>
<name>A0A517LQZ1_9PEZI</name>
<accession>A0A517LQZ1</accession>
<keyword evidence="3" id="KW-1185">Reference proteome</keyword>
<proteinExistence type="predicted"/>
<feature type="chain" id="PRO_5021818941" description="Invertebrate defensins family profile domain-containing protein" evidence="1">
    <location>
        <begin position="19"/>
        <end position="71"/>
    </location>
</feature>
<evidence type="ECO:0000313" key="3">
    <source>
        <dbReference type="Proteomes" id="UP000316270"/>
    </source>
</evidence>